<proteinExistence type="inferred from homology"/>
<reference evidence="7 8" key="1">
    <citation type="submission" date="2019-03" db="EMBL/GenBank/DDBJ databases">
        <title>Genomic Encyclopedia of Type Strains, Phase IV (KMG-IV): sequencing the most valuable type-strain genomes for metagenomic binning, comparative biology and taxonomic classification.</title>
        <authorList>
            <person name="Goeker M."/>
        </authorList>
    </citation>
    <scope>NUCLEOTIDE SEQUENCE [LARGE SCALE GENOMIC DNA]</scope>
    <source>
        <strain evidence="7 8">DSM 100013</strain>
    </source>
</reference>
<dbReference type="SUPFAM" id="SSF53822">
    <property type="entry name" value="Periplasmic binding protein-like I"/>
    <property type="match status" value="1"/>
</dbReference>
<evidence type="ECO:0000256" key="2">
    <source>
        <dbReference type="ARBA" id="ARBA00022448"/>
    </source>
</evidence>
<evidence type="ECO:0000313" key="8">
    <source>
        <dbReference type="Proteomes" id="UP000295504"/>
    </source>
</evidence>
<dbReference type="EMBL" id="SLYC01000042">
    <property type="protein sequence ID" value="TCP98390.1"/>
    <property type="molecule type" value="Genomic_DNA"/>
</dbReference>
<dbReference type="Proteomes" id="UP000295504">
    <property type="component" value="Unassembled WGS sequence"/>
</dbReference>
<accession>A0A4R2T774</accession>
<sequence>MNKKITILLSLLLALGLFVTGCGNTNTSVQSSSEVVVAVAAPLTGDYAQYGNAFKMATELKAREINEAGGINGKTLKLAFYDDKNDAKEAANIAQRLVDDKNILGVIGNFSSSASLAAASVYEAGGLVQFSPTSSHSDFTKQGNYMFRNINTQAIEAPMAANMVVNEMGKEKIAVIYINNDWGITAKDNFINAVNDIGGTIIAEESFIGGQTQDFTSILTKINGVKPDVIFVAAFYSETGMIAQQLQQLGYDYPLAGLSALYNEELIKLAGDTVEGLFLTTNFFPSDSDELVNNFLNNFKEAYGQDPDQFAAVAYDTLGMLAKAIEIAGEDRAAIRDELAKIANYEGVTGNTTFNENRDVIKTMRILQIQDGKFKLFK</sequence>
<keyword evidence="3 5" id="KW-0732">Signal</keyword>
<protein>
    <submittedName>
        <fullName evidence="7">Amino acid/amide ABC transporter substrate-binding protein (HAAT family)</fullName>
    </submittedName>
</protein>
<dbReference type="PANTHER" id="PTHR30483:SF6">
    <property type="entry name" value="PERIPLASMIC BINDING PROTEIN OF ABC TRANSPORTER FOR NATURAL AMINO ACIDS"/>
    <property type="match status" value="1"/>
</dbReference>
<dbReference type="PROSITE" id="PS51257">
    <property type="entry name" value="PROKAR_LIPOPROTEIN"/>
    <property type="match status" value="1"/>
</dbReference>
<dbReference type="Gene3D" id="3.40.50.2300">
    <property type="match status" value="2"/>
</dbReference>
<evidence type="ECO:0000256" key="1">
    <source>
        <dbReference type="ARBA" id="ARBA00010062"/>
    </source>
</evidence>
<evidence type="ECO:0000256" key="3">
    <source>
        <dbReference type="ARBA" id="ARBA00022729"/>
    </source>
</evidence>
<comment type="similarity">
    <text evidence="1">Belongs to the leucine-binding protein family.</text>
</comment>
<name>A0A4R2T774_9FIRM</name>
<gene>
    <name evidence="7" type="ORF">EDD79_104226</name>
</gene>
<feature type="domain" description="Leucine-binding protein" evidence="6">
    <location>
        <begin position="35"/>
        <end position="372"/>
    </location>
</feature>
<feature type="chain" id="PRO_5038808711" evidence="5">
    <location>
        <begin position="22"/>
        <end position="378"/>
    </location>
</feature>
<evidence type="ECO:0000313" key="7">
    <source>
        <dbReference type="EMBL" id="TCP98390.1"/>
    </source>
</evidence>
<dbReference type="GO" id="GO:0006865">
    <property type="term" value="P:amino acid transport"/>
    <property type="evidence" value="ECO:0007669"/>
    <property type="project" value="UniProtKB-KW"/>
</dbReference>
<keyword evidence="2" id="KW-0813">Transport</keyword>
<dbReference type="PRINTS" id="PR00337">
    <property type="entry name" value="LEUILEVALBP"/>
</dbReference>
<dbReference type="InterPro" id="IPR051010">
    <property type="entry name" value="BCAA_transport"/>
</dbReference>
<dbReference type="InterPro" id="IPR000709">
    <property type="entry name" value="Leu_Ile_Val-bd"/>
</dbReference>
<feature type="signal peptide" evidence="5">
    <location>
        <begin position="1"/>
        <end position="21"/>
    </location>
</feature>
<keyword evidence="4" id="KW-0029">Amino-acid transport</keyword>
<dbReference type="PANTHER" id="PTHR30483">
    <property type="entry name" value="LEUCINE-SPECIFIC-BINDING PROTEIN"/>
    <property type="match status" value="1"/>
</dbReference>
<dbReference type="AlphaFoldDB" id="A0A4R2T774"/>
<keyword evidence="8" id="KW-1185">Reference proteome</keyword>
<dbReference type="Pfam" id="PF13458">
    <property type="entry name" value="Peripla_BP_6"/>
    <property type="match status" value="1"/>
</dbReference>
<comment type="caution">
    <text evidence="7">The sequence shown here is derived from an EMBL/GenBank/DDBJ whole genome shotgun (WGS) entry which is preliminary data.</text>
</comment>
<evidence type="ECO:0000259" key="6">
    <source>
        <dbReference type="Pfam" id="PF13458"/>
    </source>
</evidence>
<dbReference type="InterPro" id="IPR028082">
    <property type="entry name" value="Peripla_BP_I"/>
</dbReference>
<dbReference type="InterPro" id="IPR028081">
    <property type="entry name" value="Leu-bd"/>
</dbReference>
<organism evidence="7 8">
    <name type="scientific">Serpentinicella alkaliphila</name>
    <dbReference type="NCBI Taxonomy" id="1734049"/>
    <lineage>
        <taxon>Bacteria</taxon>
        <taxon>Bacillati</taxon>
        <taxon>Bacillota</taxon>
        <taxon>Clostridia</taxon>
        <taxon>Peptostreptococcales</taxon>
        <taxon>Natronincolaceae</taxon>
        <taxon>Serpentinicella</taxon>
    </lineage>
</organism>
<dbReference type="CDD" id="cd06349">
    <property type="entry name" value="PBP1_ABC_HAAT-like"/>
    <property type="match status" value="1"/>
</dbReference>
<evidence type="ECO:0000256" key="4">
    <source>
        <dbReference type="ARBA" id="ARBA00022970"/>
    </source>
</evidence>
<evidence type="ECO:0000256" key="5">
    <source>
        <dbReference type="SAM" id="SignalP"/>
    </source>
</evidence>
<dbReference type="RefSeq" id="WP_165913757.1">
    <property type="nucleotide sequence ID" value="NZ_CP058648.1"/>
</dbReference>